<protein>
    <submittedName>
        <fullName evidence="2">Uncharacterized protein</fullName>
    </submittedName>
</protein>
<evidence type="ECO:0000313" key="2">
    <source>
        <dbReference type="EMBL" id="CCH53828.1"/>
    </source>
</evidence>
<organism evidence="2 3">
    <name type="scientific">Fibrisoma limi BUZ 3</name>
    <dbReference type="NCBI Taxonomy" id="1185876"/>
    <lineage>
        <taxon>Bacteria</taxon>
        <taxon>Pseudomonadati</taxon>
        <taxon>Bacteroidota</taxon>
        <taxon>Cytophagia</taxon>
        <taxon>Cytophagales</taxon>
        <taxon>Spirosomataceae</taxon>
        <taxon>Fibrisoma</taxon>
    </lineage>
</organism>
<reference evidence="2 3" key="1">
    <citation type="journal article" date="2012" name="J. Bacteriol.">
        <title>Genome Sequence of the Filamentous Bacterium Fibrisoma limi BUZ 3T.</title>
        <authorList>
            <person name="Filippini M."/>
            <person name="Qi W."/>
            <person name="Jaenicke S."/>
            <person name="Goesmann A."/>
            <person name="Smits T.H."/>
            <person name="Bagheri H.C."/>
        </authorList>
    </citation>
    <scope>NUCLEOTIDE SEQUENCE [LARGE SCALE GENOMIC DNA]</scope>
    <source>
        <strain evidence="3">BUZ 3T</strain>
    </source>
</reference>
<comment type="caution">
    <text evidence="2">The sequence shown here is derived from an EMBL/GenBank/DDBJ whole genome shotgun (WGS) entry which is preliminary data.</text>
</comment>
<proteinExistence type="predicted"/>
<dbReference type="Proteomes" id="UP000009309">
    <property type="component" value="Unassembled WGS sequence"/>
</dbReference>
<dbReference type="STRING" id="1185876.BN8_02957"/>
<dbReference type="AlphaFoldDB" id="I2GIV3"/>
<sequence>MGFLSASQAIDQTRPTQTIDISLAVATATLGEVTVRAGENPAYRVLRPVNDRRKQNDYRRTDAYEDRA</sequence>
<evidence type="ECO:0000256" key="1">
    <source>
        <dbReference type="SAM" id="MobiDB-lite"/>
    </source>
</evidence>
<dbReference type="EMBL" id="CAIT01000006">
    <property type="protein sequence ID" value="CCH53828.1"/>
    <property type="molecule type" value="Genomic_DNA"/>
</dbReference>
<accession>I2GIV3</accession>
<evidence type="ECO:0000313" key="3">
    <source>
        <dbReference type="Proteomes" id="UP000009309"/>
    </source>
</evidence>
<feature type="region of interest" description="Disordered" evidence="1">
    <location>
        <begin position="48"/>
        <end position="68"/>
    </location>
</feature>
<name>I2GIV3_9BACT</name>
<feature type="compositionally biased region" description="Basic and acidic residues" evidence="1">
    <location>
        <begin position="49"/>
        <end position="68"/>
    </location>
</feature>
<gene>
    <name evidence="2" type="ORF">BN8_02957</name>
</gene>
<dbReference type="RefSeq" id="WP_009282408.1">
    <property type="nucleotide sequence ID" value="NZ_CAIT01000006.1"/>
</dbReference>
<keyword evidence="3" id="KW-1185">Reference proteome</keyword>